<reference evidence="1 2" key="1">
    <citation type="submission" date="2021-07" db="EMBL/GenBank/DDBJ databases">
        <authorList>
            <person name="Palmer J.M."/>
        </authorList>
    </citation>
    <scope>NUCLEOTIDE SEQUENCE [LARGE SCALE GENOMIC DNA]</scope>
    <source>
        <strain evidence="1 2">AT_MEX2019</strain>
        <tissue evidence="1">Muscle</tissue>
    </source>
</reference>
<comment type="caution">
    <text evidence="1">The sequence shown here is derived from an EMBL/GenBank/DDBJ whole genome shotgun (WGS) entry which is preliminary data.</text>
</comment>
<evidence type="ECO:0000313" key="2">
    <source>
        <dbReference type="Proteomes" id="UP001345963"/>
    </source>
</evidence>
<dbReference type="Proteomes" id="UP001345963">
    <property type="component" value="Unassembled WGS sequence"/>
</dbReference>
<evidence type="ECO:0000313" key="1">
    <source>
        <dbReference type="EMBL" id="MED6251130.1"/>
    </source>
</evidence>
<protein>
    <submittedName>
        <fullName evidence="1">Uncharacterized protein</fullName>
    </submittedName>
</protein>
<gene>
    <name evidence="1" type="ORF">ATANTOWER_023064</name>
</gene>
<name>A0ABU7BND3_9TELE</name>
<sequence length="105" mass="11013">MQSIQATAKTKKLCLIPVLIAAVSRGPLRLIHGSTTAGRVRVLGVHPDLTNLLPAGGVYSFTYKVHTGLPAAPHTYNSWRTLQPTSPGFCKGGLNGLGLIPLGPC</sequence>
<dbReference type="EMBL" id="JAHUTI010059518">
    <property type="protein sequence ID" value="MED6251130.1"/>
    <property type="molecule type" value="Genomic_DNA"/>
</dbReference>
<keyword evidence="2" id="KW-1185">Reference proteome</keyword>
<organism evidence="1 2">
    <name type="scientific">Ataeniobius toweri</name>
    <dbReference type="NCBI Taxonomy" id="208326"/>
    <lineage>
        <taxon>Eukaryota</taxon>
        <taxon>Metazoa</taxon>
        <taxon>Chordata</taxon>
        <taxon>Craniata</taxon>
        <taxon>Vertebrata</taxon>
        <taxon>Euteleostomi</taxon>
        <taxon>Actinopterygii</taxon>
        <taxon>Neopterygii</taxon>
        <taxon>Teleostei</taxon>
        <taxon>Neoteleostei</taxon>
        <taxon>Acanthomorphata</taxon>
        <taxon>Ovalentaria</taxon>
        <taxon>Atherinomorphae</taxon>
        <taxon>Cyprinodontiformes</taxon>
        <taxon>Goodeidae</taxon>
        <taxon>Ataeniobius</taxon>
    </lineage>
</organism>
<accession>A0ABU7BND3</accession>
<proteinExistence type="predicted"/>